<dbReference type="PATRIC" id="fig|1447256.3.peg.420"/>
<sequence length="86" mass="10443">MQKLQNFVETYSPLFQFDFYSGLSLGFDEKEVKDEIWKKVEGMTEMEIFDYFFDSNLLDSEPCCTNEDIQRIFNFREEYFGGKQWE</sequence>
<proteinExistence type="predicted"/>
<dbReference type="Proteomes" id="UP000035514">
    <property type="component" value="Unassembled WGS sequence"/>
</dbReference>
<gene>
    <name evidence="1" type="ORF">AA20_02175</name>
</gene>
<evidence type="ECO:0000313" key="2">
    <source>
        <dbReference type="Proteomes" id="UP000035514"/>
    </source>
</evidence>
<accession>A0A0G9K5N7</accession>
<evidence type="ECO:0000313" key="1">
    <source>
        <dbReference type="EMBL" id="KLE01849.1"/>
    </source>
</evidence>
<reference evidence="1 2" key="1">
    <citation type="submission" date="2014-01" db="EMBL/GenBank/DDBJ databases">
        <title>Development of a Comparative Genomic Fingerprinting Assay for High Resolution Genotyping of Arcobacter butzleri.</title>
        <authorList>
            <person name="Webb A.L."/>
            <person name="Inglis G.D."/>
            <person name="Kruczkiewicz P."/>
            <person name="Selinger L.B."/>
            <person name="Taboada E.N."/>
        </authorList>
    </citation>
    <scope>NUCLEOTIDE SEQUENCE [LARGE SCALE GENOMIC DNA]</scope>
    <source>
        <strain evidence="1 2">L348</strain>
    </source>
</reference>
<dbReference type="EMBL" id="JAIQ01000051">
    <property type="protein sequence ID" value="KLE01849.1"/>
    <property type="molecule type" value="Genomic_DNA"/>
</dbReference>
<comment type="caution">
    <text evidence="1">The sequence shown here is derived from an EMBL/GenBank/DDBJ whole genome shotgun (WGS) entry which is preliminary data.</text>
</comment>
<protein>
    <submittedName>
        <fullName evidence="1">Uncharacterized protein</fullName>
    </submittedName>
</protein>
<dbReference type="RefSeq" id="WP_046996214.1">
    <property type="nucleotide sequence ID" value="NZ_JAIQ01000051.1"/>
</dbReference>
<dbReference type="AlphaFoldDB" id="A0A0G9K5N7"/>
<name>A0A0G9K5N7_9BACT</name>
<organism evidence="1 2">
    <name type="scientific">Aliarcobacter butzleri L348</name>
    <dbReference type="NCBI Taxonomy" id="1447256"/>
    <lineage>
        <taxon>Bacteria</taxon>
        <taxon>Pseudomonadati</taxon>
        <taxon>Campylobacterota</taxon>
        <taxon>Epsilonproteobacteria</taxon>
        <taxon>Campylobacterales</taxon>
        <taxon>Arcobacteraceae</taxon>
        <taxon>Aliarcobacter</taxon>
    </lineage>
</organism>